<proteinExistence type="predicted"/>
<evidence type="ECO:0000313" key="1">
    <source>
        <dbReference type="EMBL" id="OAQ38401.1"/>
    </source>
</evidence>
<dbReference type="STRING" id="1826909.A5893_13295"/>
<accession>A0A179DBH3</accession>
<keyword evidence="2" id="KW-1185">Reference proteome</keyword>
<dbReference type="AlphaFoldDB" id="A0A179DBH3"/>
<sequence length="280" mass="32015">MRNLIIFISISISLLSCSKKEDLNKIDKVIEPVFFLANKPVISKSDTLILGLRYNKNYNEKDEVYLMANGIKISSTLNSYDSSTGYDYLFKVAPINQVGNLNIKLIIKNNQKSFENESLLRVVENRNLETIWDKLDLNYINSTYPYISVDYNTGYFTVFQYNSSNLNVILGSFLDGKIKITMPYIKNVLIDGIYGRYELKYDDAKNLKEIYVLNGEPQIFQGLTYESILSDVSEFYGPAKTSVYDATNKRVTTFQTPRFNIVVGEISSQGSPVFTRITLK</sequence>
<dbReference type="Proteomes" id="UP000078459">
    <property type="component" value="Unassembled WGS sequence"/>
</dbReference>
<comment type="caution">
    <text evidence="1">The sequence shown here is derived from an EMBL/GenBank/DDBJ whole genome shotgun (WGS) entry which is preliminary data.</text>
</comment>
<organism evidence="1 2">
    <name type="scientific">Pedobacter psychrophilus</name>
    <dbReference type="NCBI Taxonomy" id="1826909"/>
    <lineage>
        <taxon>Bacteria</taxon>
        <taxon>Pseudomonadati</taxon>
        <taxon>Bacteroidota</taxon>
        <taxon>Sphingobacteriia</taxon>
        <taxon>Sphingobacteriales</taxon>
        <taxon>Sphingobacteriaceae</taxon>
        <taxon>Pedobacter</taxon>
    </lineage>
</organism>
<gene>
    <name evidence="1" type="ORF">A5893_13295</name>
</gene>
<protein>
    <submittedName>
        <fullName evidence="1">Uncharacterized protein</fullName>
    </submittedName>
</protein>
<reference evidence="1 2" key="1">
    <citation type="submission" date="2016-04" db="EMBL/GenBank/DDBJ databases">
        <authorList>
            <person name="Evans L.H."/>
            <person name="Alamgir A."/>
            <person name="Owens N."/>
            <person name="Weber N.D."/>
            <person name="Virtaneva K."/>
            <person name="Barbian K."/>
            <person name="Babar A."/>
            <person name="Rosenke K."/>
        </authorList>
    </citation>
    <scope>NUCLEOTIDE SEQUENCE [LARGE SCALE GENOMIC DNA]</scope>
    <source>
        <strain evidence="1 2">CCM 8644</strain>
    </source>
</reference>
<dbReference type="OrthoDB" id="747063at2"/>
<reference evidence="1 2" key="2">
    <citation type="submission" date="2016-06" db="EMBL/GenBank/DDBJ databases">
        <title>Pedobacter psychrophilus sp. nov., isolated from Antarctic fragmentary rock.</title>
        <authorList>
            <person name="Svec P."/>
        </authorList>
    </citation>
    <scope>NUCLEOTIDE SEQUENCE [LARGE SCALE GENOMIC DNA]</scope>
    <source>
        <strain evidence="1 2">CCM 8644</strain>
    </source>
</reference>
<dbReference type="PROSITE" id="PS51257">
    <property type="entry name" value="PROKAR_LIPOPROTEIN"/>
    <property type="match status" value="1"/>
</dbReference>
<evidence type="ECO:0000313" key="2">
    <source>
        <dbReference type="Proteomes" id="UP000078459"/>
    </source>
</evidence>
<dbReference type="RefSeq" id="WP_068823172.1">
    <property type="nucleotide sequence ID" value="NZ_LWHJ01000030.1"/>
</dbReference>
<name>A0A179DBH3_9SPHI</name>
<dbReference type="EMBL" id="LWHJ01000030">
    <property type="protein sequence ID" value="OAQ38401.1"/>
    <property type="molecule type" value="Genomic_DNA"/>
</dbReference>